<dbReference type="EMBL" id="PQXK01000007">
    <property type="protein sequence ID" value="TGO42570.1"/>
    <property type="molecule type" value="Genomic_DNA"/>
</dbReference>
<keyword evidence="2" id="KW-1185">Reference proteome</keyword>
<dbReference type="AlphaFoldDB" id="A0A4Z1H6S2"/>
<evidence type="ECO:0000313" key="1">
    <source>
        <dbReference type="EMBL" id="TGO42570.1"/>
    </source>
</evidence>
<name>A0A4Z1H6S2_9HELO</name>
<gene>
    <name evidence="1" type="ORF">BHYA_0007g00700</name>
</gene>
<protein>
    <submittedName>
        <fullName evidence="1">Uncharacterized protein</fullName>
    </submittedName>
</protein>
<accession>A0A4Z1H6S2</accession>
<proteinExistence type="predicted"/>
<comment type="caution">
    <text evidence="1">The sequence shown here is derived from an EMBL/GenBank/DDBJ whole genome shotgun (WGS) entry which is preliminary data.</text>
</comment>
<organism evidence="1 2">
    <name type="scientific">Botrytis hyacinthi</name>
    <dbReference type="NCBI Taxonomy" id="278943"/>
    <lineage>
        <taxon>Eukaryota</taxon>
        <taxon>Fungi</taxon>
        <taxon>Dikarya</taxon>
        <taxon>Ascomycota</taxon>
        <taxon>Pezizomycotina</taxon>
        <taxon>Leotiomycetes</taxon>
        <taxon>Helotiales</taxon>
        <taxon>Sclerotiniaceae</taxon>
        <taxon>Botrytis</taxon>
    </lineage>
</organism>
<sequence length="428" mass="49994">MGHPEEDKNTFTPLLRYGSSYRQKGLDCKEIKEITQPAFKKVRQWRIVIISYTIRKALRPEWERNLFQHFCDLVFGTPIRGLEVILWDPAVPEYGEELMELRQTFLPLTILRNVGNLTIREAALDEFPPPRHNSRFSQRNGKLLLADPDKSNLLDKKLYKKLKHLAEGNGPVERHLINFVLSFDNFAPWKLELRNMGEDTIAVAHIGNAPFCGQEKSFNLNPYMAYQRSFLEKALRKAAKASLNFDSMGFKSVRADIVKHLQPQYNRIANASRVLVAAIEEDKDRYRALDLVPRGGYFQTFEAARLVILIEKYAAAFERDQDGRTEIAFRVDKREIKSFRMDHPREIMLRRPGRAFEHERYDLFIDAFKDLLCDLQAHFSEIKETRRDLFKSDTHGNTMYRTEYDPLGSLITSYLVMNWYIQPGVNCH</sequence>
<reference evidence="1 2" key="1">
    <citation type="submission" date="2017-12" db="EMBL/GenBank/DDBJ databases">
        <title>Comparative genomics of Botrytis spp.</title>
        <authorList>
            <person name="Valero-Jimenez C.A."/>
            <person name="Tapia P."/>
            <person name="Veloso J."/>
            <person name="Silva-Moreno E."/>
            <person name="Staats M."/>
            <person name="Valdes J.H."/>
            <person name="Van Kan J.A.L."/>
        </authorList>
    </citation>
    <scope>NUCLEOTIDE SEQUENCE [LARGE SCALE GENOMIC DNA]</scope>
    <source>
        <strain evidence="1 2">Bh0001</strain>
    </source>
</reference>
<evidence type="ECO:0000313" key="2">
    <source>
        <dbReference type="Proteomes" id="UP000297814"/>
    </source>
</evidence>
<dbReference type="Proteomes" id="UP000297814">
    <property type="component" value="Unassembled WGS sequence"/>
</dbReference>